<dbReference type="SMART" id="SM00292">
    <property type="entry name" value="BRCT"/>
    <property type="match status" value="1"/>
</dbReference>
<comment type="caution">
    <text evidence="2">The sequence shown here is derived from an EMBL/GenBank/DDBJ whole genome shotgun (WGS) entry which is preliminary data.</text>
</comment>
<protein>
    <recommendedName>
        <fullName evidence="1">BRCT domain-containing protein</fullName>
    </recommendedName>
</protein>
<dbReference type="Proteomes" id="UP000719766">
    <property type="component" value="Unassembled WGS sequence"/>
</dbReference>
<dbReference type="OrthoDB" id="427711at2759"/>
<evidence type="ECO:0000313" key="3">
    <source>
        <dbReference type="Proteomes" id="UP000719766"/>
    </source>
</evidence>
<evidence type="ECO:0000313" key="2">
    <source>
        <dbReference type="EMBL" id="KAG1806667.1"/>
    </source>
</evidence>
<gene>
    <name evidence="2" type="ORF">HD556DRAFT_1323357</name>
</gene>
<dbReference type="RefSeq" id="XP_041167138.1">
    <property type="nucleotide sequence ID" value="XM_041301426.1"/>
</dbReference>
<dbReference type="GeneID" id="64595190"/>
<dbReference type="AlphaFoldDB" id="A0A9P7DYV2"/>
<dbReference type="PROSITE" id="PS50172">
    <property type="entry name" value="BRCT"/>
    <property type="match status" value="1"/>
</dbReference>
<dbReference type="SUPFAM" id="SSF52113">
    <property type="entry name" value="BRCT domain"/>
    <property type="match status" value="1"/>
</dbReference>
<dbReference type="Gene3D" id="3.40.50.10190">
    <property type="entry name" value="BRCT domain"/>
    <property type="match status" value="1"/>
</dbReference>
<reference evidence="2" key="1">
    <citation type="journal article" date="2020" name="New Phytol.">
        <title>Comparative genomics reveals dynamic genome evolution in host specialist ectomycorrhizal fungi.</title>
        <authorList>
            <person name="Lofgren L.A."/>
            <person name="Nguyen N.H."/>
            <person name="Vilgalys R."/>
            <person name="Ruytinx J."/>
            <person name="Liao H.L."/>
            <person name="Branco S."/>
            <person name="Kuo A."/>
            <person name="LaButti K."/>
            <person name="Lipzen A."/>
            <person name="Andreopoulos W."/>
            <person name="Pangilinan J."/>
            <person name="Riley R."/>
            <person name="Hundley H."/>
            <person name="Na H."/>
            <person name="Barry K."/>
            <person name="Grigoriev I.V."/>
            <person name="Stajich J.E."/>
            <person name="Kennedy P.G."/>
        </authorList>
    </citation>
    <scope>NUCLEOTIDE SEQUENCE</scope>
    <source>
        <strain evidence="2">S12</strain>
    </source>
</reference>
<evidence type="ECO:0000259" key="1">
    <source>
        <dbReference type="PROSITE" id="PS50172"/>
    </source>
</evidence>
<name>A0A9P7DYV2_9AGAM</name>
<organism evidence="2 3">
    <name type="scientific">Suillus plorans</name>
    <dbReference type="NCBI Taxonomy" id="116603"/>
    <lineage>
        <taxon>Eukaryota</taxon>
        <taxon>Fungi</taxon>
        <taxon>Dikarya</taxon>
        <taxon>Basidiomycota</taxon>
        <taxon>Agaricomycotina</taxon>
        <taxon>Agaricomycetes</taxon>
        <taxon>Agaricomycetidae</taxon>
        <taxon>Boletales</taxon>
        <taxon>Suillineae</taxon>
        <taxon>Suillaceae</taxon>
        <taxon>Suillus</taxon>
    </lineage>
</organism>
<proteinExistence type="predicted"/>
<keyword evidence="3" id="KW-1185">Reference proteome</keyword>
<dbReference type="InterPro" id="IPR001357">
    <property type="entry name" value="BRCT_dom"/>
</dbReference>
<dbReference type="EMBL" id="JABBWE010000002">
    <property type="protein sequence ID" value="KAG1806667.1"/>
    <property type="molecule type" value="Genomic_DNA"/>
</dbReference>
<sequence>MDKFVTVLKPARSSLKEKEKCTNLSRFTPYPISKPKIDKNLNLPNEMSKSNYPEAVAQDKARLRQLMAPLKKDGTSSKPSAGEITRHLLNTLSDESNPITHSNIYERSDYVVSAASGHQRSDRRGGGHNRGYIDERSEKLEVQKHENAHDLYPVKRDETEGKRGVLSGVRVYIGGYLAGTTDVEMKRIVSGAGGVTLLSPSGATHILTSQQLSGSKTHKHLVSKRVPAHVVRPEWVFESVRAGRRLREWEFTAIKPGNTMDLEKMFGKGL</sequence>
<dbReference type="Pfam" id="PF00533">
    <property type="entry name" value="BRCT"/>
    <property type="match status" value="1"/>
</dbReference>
<accession>A0A9P7DYV2</accession>
<dbReference type="InterPro" id="IPR036420">
    <property type="entry name" value="BRCT_dom_sf"/>
</dbReference>
<feature type="domain" description="BRCT" evidence="1">
    <location>
        <begin position="161"/>
        <end position="253"/>
    </location>
</feature>